<dbReference type="GO" id="GO:0005886">
    <property type="term" value="C:plasma membrane"/>
    <property type="evidence" value="ECO:0007669"/>
    <property type="project" value="TreeGrafter"/>
</dbReference>
<keyword evidence="9" id="KW-1185">Reference proteome</keyword>
<evidence type="ECO:0000256" key="4">
    <source>
        <dbReference type="ARBA" id="ARBA00029447"/>
    </source>
</evidence>
<accession>A0A090AIK4</accession>
<dbReference type="Pfam" id="PF00015">
    <property type="entry name" value="MCPsignal"/>
    <property type="match status" value="1"/>
</dbReference>
<protein>
    <recommendedName>
        <fullName evidence="7">Methyl-accepting transducer domain-containing protein</fullName>
    </recommendedName>
</protein>
<dbReference type="PROSITE" id="PS50111">
    <property type="entry name" value="CHEMOTAXIS_TRANSDUC_2"/>
    <property type="match status" value="1"/>
</dbReference>
<comment type="similarity">
    <text evidence="4">Belongs to the methyl-accepting chemotaxis (MCP) protein family.</text>
</comment>
<dbReference type="SUPFAM" id="SSF58104">
    <property type="entry name" value="Methyl-accepting chemotaxis protein (MCP) signaling domain"/>
    <property type="match status" value="1"/>
</dbReference>
<feature type="transmembrane region" description="Helical" evidence="6">
    <location>
        <begin position="7"/>
        <end position="28"/>
    </location>
</feature>
<dbReference type="InterPro" id="IPR003660">
    <property type="entry name" value="HAMP_dom"/>
</dbReference>
<dbReference type="InterPro" id="IPR051310">
    <property type="entry name" value="MCP_chemotaxis"/>
</dbReference>
<dbReference type="Proteomes" id="UP000031623">
    <property type="component" value="Chromosome"/>
</dbReference>
<dbReference type="Gene3D" id="1.20.120.1530">
    <property type="match status" value="1"/>
</dbReference>
<keyword evidence="6" id="KW-0812">Transmembrane</keyword>
<dbReference type="Pfam" id="PF18947">
    <property type="entry name" value="HAMP_2"/>
    <property type="match status" value="1"/>
</dbReference>
<evidence type="ECO:0000256" key="6">
    <source>
        <dbReference type="SAM" id="Phobius"/>
    </source>
</evidence>
<dbReference type="AlphaFoldDB" id="A0A090AIK4"/>
<dbReference type="HOGENOM" id="CLU_000445_107_19_6"/>
<feature type="domain" description="Methyl-accepting transducer" evidence="7">
    <location>
        <begin position="837"/>
        <end position="1066"/>
    </location>
</feature>
<dbReference type="Gene3D" id="1.10.287.950">
    <property type="entry name" value="Methyl-accepting chemotaxis protein"/>
    <property type="match status" value="1"/>
</dbReference>
<dbReference type="Pfam" id="PF00672">
    <property type="entry name" value="HAMP"/>
    <property type="match status" value="1"/>
</dbReference>
<evidence type="ECO:0000313" key="8">
    <source>
        <dbReference type="EMBL" id="BAP58243.1"/>
    </source>
</evidence>
<organism evidence="8 9">
    <name type="scientific">Thioploca ingrica</name>
    <dbReference type="NCBI Taxonomy" id="40754"/>
    <lineage>
        <taxon>Bacteria</taxon>
        <taxon>Pseudomonadati</taxon>
        <taxon>Pseudomonadota</taxon>
        <taxon>Gammaproteobacteria</taxon>
        <taxon>Thiotrichales</taxon>
        <taxon>Thiotrichaceae</taxon>
        <taxon>Thioploca</taxon>
    </lineage>
</organism>
<dbReference type="PANTHER" id="PTHR43531:SF14">
    <property type="entry name" value="METHYL-ACCEPTING CHEMOTAXIS PROTEIN I-RELATED"/>
    <property type="match status" value="1"/>
</dbReference>
<dbReference type="CDD" id="cd11386">
    <property type="entry name" value="MCP_signal"/>
    <property type="match status" value="1"/>
</dbReference>
<dbReference type="GO" id="GO:0006935">
    <property type="term" value="P:chemotaxis"/>
    <property type="evidence" value="ECO:0007669"/>
    <property type="project" value="TreeGrafter"/>
</dbReference>
<comment type="subcellular location">
    <subcellularLocation>
        <location evidence="1">Membrane</location>
    </subcellularLocation>
</comment>
<keyword evidence="3 5" id="KW-0807">Transducer</keyword>
<dbReference type="OrthoDB" id="6433966at2"/>
<gene>
    <name evidence="8" type="ORF">THII_3946</name>
</gene>
<keyword evidence="2" id="KW-0488">Methylation</keyword>
<evidence type="ECO:0000259" key="7">
    <source>
        <dbReference type="PROSITE" id="PS50111"/>
    </source>
</evidence>
<dbReference type="SMART" id="SM00304">
    <property type="entry name" value="HAMP"/>
    <property type="match status" value="2"/>
</dbReference>
<dbReference type="Gene3D" id="3.30.450.20">
    <property type="entry name" value="PAS domain"/>
    <property type="match status" value="1"/>
</dbReference>
<evidence type="ECO:0000256" key="5">
    <source>
        <dbReference type="PROSITE-ProRule" id="PRU00284"/>
    </source>
</evidence>
<dbReference type="GO" id="GO:0004888">
    <property type="term" value="F:transmembrane signaling receptor activity"/>
    <property type="evidence" value="ECO:0007669"/>
    <property type="project" value="TreeGrafter"/>
</dbReference>
<dbReference type="EMBL" id="AP014633">
    <property type="protein sequence ID" value="BAP58243.1"/>
    <property type="molecule type" value="Genomic_DNA"/>
</dbReference>
<proteinExistence type="inferred from homology"/>
<keyword evidence="6" id="KW-1133">Transmembrane helix</keyword>
<dbReference type="STRING" id="40754.THII_3946"/>
<dbReference type="SMART" id="SM00283">
    <property type="entry name" value="MA"/>
    <property type="match status" value="1"/>
</dbReference>
<dbReference type="InterPro" id="IPR004089">
    <property type="entry name" value="MCPsignal_dom"/>
</dbReference>
<keyword evidence="6" id="KW-0472">Membrane</keyword>
<dbReference type="GO" id="GO:0007165">
    <property type="term" value="P:signal transduction"/>
    <property type="evidence" value="ECO:0007669"/>
    <property type="project" value="UniProtKB-KW"/>
</dbReference>
<evidence type="ECO:0000256" key="1">
    <source>
        <dbReference type="ARBA" id="ARBA00004370"/>
    </source>
</evidence>
<name>A0A090AIK4_9GAMM</name>
<sequence>MTIGKRLLVAALAIGFIPAAIIGTIALLNGRSALSNQAFEHLKSVREIKKAQLENFFFDKQRELQFLIETISTFKQNALQKLQSVQENKQAQLEWYFQERLNDISVLSKMDSISQALEQFDGAFKAEGYKPNGLLSWQEIEARFGNELQQYQEKYGYDDILFIAKDGDIVYTVAKRADLGQNVLTGALKNSPLYKAFQTGLKTIAVHDFEPYSIIDNRYIAFLTAPIFRFGELSGVLILSLSPNRIDTIVQQRQGMGKTGETYLVGQLNGQMSYRSNRSLKPGNQDVIGAPKGGEDINQALAGQTGIAIKLGDTGILELGAYAPLPVPGLKWGIITTIALEELLTPKNSDEKEDFFTKYIHQQGYYDLLLIHPAGEIFYTVRHEDDYATNILHGKYADSHLGQLIKNVLQHQQFEITDYAPYPPSNNAPTAFIAQPLFYQDKIELIVVLQLDATMMNQIMGARVGMGQTGETYLVGSDKLMRSDSFLAPATHSLKAAFAIPHQGIVNTDSSQAALIGQTGEQITKNYQGDNVLSAYTPLQIGNNHWALIAEISQAEAFAPILKLEWLSTIVALIATPLIIGVALWLTRSITYPLHKIVTVINQLAKGKLLAEACENIEREKGLLSKKHDEISMMRKVVLAMSEMLQQIILDTKNTILAAKQGDLTQRVHTQYYHGFMKELGDNTNQLIATTAEIMADMNRVMTTLAQGHLHEITQHNYKGAYAQLADSVQLTIGNLTTTITEIQAIVNQASRGQWDQLIDLTGKQGFTQELSLAVNALITIQTHFSNDIGKLLANLKEGDLTQPIQTEYTGEFNNIKHNANSTIAKLINMLSQIKQSAETVKNAAREIEKGNRILSARTDEQASSLEQTACAMTQITTTIQRNTENAKNANQLANSASAVANNGGQVMQQVINNMHQIQTSSRKISLIINVINEIAFQTNLLALNAAVEAARAGEQGRGFAVVAAEVRNLAQRSANATQEIKGLIAESVKNVKEGTQLVDKAGENMQEIITSIGKVTKMIAEISVGSTEQLEGVKQINLAIAQMDDMTHQNNTFVEAAAKNAQQLVEQAVQLTTAVAQFKVEKLD</sequence>
<evidence type="ECO:0000256" key="2">
    <source>
        <dbReference type="ARBA" id="ARBA00022481"/>
    </source>
</evidence>
<reference evidence="8 9" key="1">
    <citation type="journal article" date="2014" name="ISME J.">
        <title>Ecophysiology of Thioploca ingrica as revealed by the complete genome sequence supplemented with proteomic evidence.</title>
        <authorList>
            <person name="Kojima H."/>
            <person name="Ogura Y."/>
            <person name="Yamamoto N."/>
            <person name="Togashi T."/>
            <person name="Mori H."/>
            <person name="Watanabe T."/>
            <person name="Nemoto F."/>
            <person name="Kurokawa K."/>
            <person name="Hayashi T."/>
            <person name="Fukui M."/>
        </authorList>
    </citation>
    <scope>NUCLEOTIDE SEQUENCE [LARGE SCALE GENOMIC DNA]</scope>
</reference>
<dbReference type="KEGG" id="tig:THII_3946"/>
<dbReference type="FunFam" id="1.10.287.950:FF:000001">
    <property type="entry name" value="Methyl-accepting chemotaxis sensory transducer"/>
    <property type="match status" value="1"/>
</dbReference>
<evidence type="ECO:0000313" key="9">
    <source>
        <dbReference type="Proteomes" id="UP000031623"/>
    </source>
</evidence>
<dbReference type="PANTHER" id="PTHR43531">
    <property type="entry name" value="PROTEIN ICFG"/>
    <property type="match status" value="1"/>
</dbReference>
<evidence type="ECO:0000256" key="3">
    <source>
        <dbReference type="ARBA" id="ARBA00023224"/>
    </source>
</evidence>